<gene>
    <name evidence="1" type="ORF">OUZ56_014730</name>
</gene>
<sequence length="88" mass="10064">MLKRWFQGDVNDFLLSVRRQAGSYLVVHAACAPSALDSHGQMQVEYLLVNGANLPCHKIRPIDWRKPGLMLHLLQQECSDYKRKLISS</sequence>
<dbReference type="Proteomes" id="UP001234178">
    <property type="component" value="Unassembled WGS sequence"/>
</dbReference>
<evidence type="ECO:0000313" key="1">
    <source>
        <dbReference type="EMBL" id="KAK4025679.1"/>
    </source>
</evidence>
<accession>A0ABR0AKM9</accession>
<protein>
    <submittedName>
        <fullName evidence="1">Uncharacterized protein</fullName>
    </submittedName>
</protein>
<name>A0ABR0AKM9_9CRUS</name>
<reference evidence="1 2" key="1">
    <citation type="journal article" date="2023" name="Nucleic Acids Res.">
        <title>The hologenome of Daphnia magna reveals possible DNA methylation and microbiome-mediated evolution of the host genome.</title>
        <authorList>
            <person name="Chaturvedi A."/>
            <person name="Li X."/>
            <person name="Dhandapani V."/>
            <person name="Marshall H."/>
            <person name="Kissane S."/>
            <person name="Cuenca-Cambronero M."/>
            <person name="Asole G."/>
            <person name="Calvet F."/>
            <person name="Ruiz-Romero M."/>
            <person name="Marangio P."/>
            <person name="Guigo R."/>
            <person name="Rago D."/>
            <person name="Mirbahai L."/>
            <person name="Eastwood N."/>
            <person name="Colbourne J.K."/>
            <person name="Zhou J."/>
            <person name="Mallon E."/>
            <person name="Orsini L."/>
        </authorList>
    </citation>
    <scope>NUCLEOTIDE SEQUENCE [LARGE SCALE GENOMIC DNA]</scope>
    <source>
        <strain evidence="1">LRV0_1</strain>
    </source>
</reference>
<proteinExistence type="predicted"/>
<evidence type="ECO:0000313" key="2">
    <source>
        <dbReference type="Proteomes" id="UP001234178"/>
    </source>
</evidence>
<comment type="caution">
    <text evidence="1">The sequence shown here is derived from an EMBL/GenBank/DDBJ whole genome shotgun (WGS) entry which is preliminary data.</text>
</comment>
<keyword evidence="2" id="KW-1185">Reference proteome</keyword>
<organism evidence="1 2">
    <name type="scientific">Daphnia magna</name>
    <dbReference type="NCBI Taxonomy" id="35525"/>
    <lineage>
        <taxon>Eukaryota</taxon>
        <taxon>Metazoa</taxon>
        <taxon>Ecdysozoa</taxon>
        <taxon>Arthropoda</taxon>
        <taxon>Crustacea</taxon>
        <taxon>Branchiopoda</taxon>
        <taxon>Diplostraca</taxon>
        <taxon>Cladocera</taxon>
        <taxon>Anomopoda</taxon>
        <taxon>Daphniidae</taxon>
        <taxon>Daphnia</taxon>
    </lineage>
</organism>
<dbReference type="EMBL" id="JAOYFB010000038">
    <property type="protein sequence ID" value="KAK4025679.1"/>
    <property type="molecule type" value="Genomic_DNA"/>
</dbReference>